<keyword evidence="1" id="KW-1133">Transmembrane helix</keyword>
<evidence type="ECO:0000313" key="3">
    <source>
        <dbReference type="Proteomes" id="UP001623348"/>
    </source>
</evidence>
<sequence length="115" mass="13613">MLFNIFISDLDDGIKCTLMNFVDDTKLSGEVDTSEGRATLQEDLDKLEEWSNKNLMKFHKDKYVRRYDTGQLYSVFALTQNVTLLFLFLSIFLQNRSESSLNVKKRHFNLWELNY</sequence>
<proteinExistence type="predicted"/>
<name>A0ABC9WGM5_GRUJA</name>
<feature type="transmembrane region" description="Helical" evidence="1">
    <location>
        <begin position="72"/>
        <end position="93"/>
    </location>
</feature>
<keyword evidence="2" id="KW-0649">Protein kinase inhibitor</keyword>
<dbReference type="GO" id="GO:0004860">
    <property type="term" value="F:protein kinase inhibitor activity"/>
    <property type="evidence" value="ECO:0007669"/>
    <property type="project" value="UniProtKB-KW"/>
</dbReference>
<keyword evidence="1" id="KW-0812">Transmembrane</keyword>
<protein>
    <submittedName>
        <fullName evidence="2">cAMP-dependent protein kinase inhibitor alpha</fullName>
    </submittedName>
</protein>
<evidence type="ECO:0000256" key="1">
    <source>
        <dbReference type="SAM" id="Phobius"/>
    </source>
</evidence>
<comment type="caution">
    <text evidence="2">The sequence shown here is derived from an EMBL/GenBank/DDBJ whole genome shotgun (WGS) entry which is preliminary data.</text>
</comment>
<dbReference type="AlphaFoldDB" id="A0ABC9WGM5"/>
<keyword evidence="1" id="KW-0472">Membrane</keyword>
<accession>A0ABC9WGM5</accession>
<gene>
    <name evidence="2" type="ORF">GRJ2_000908300</name>
</gene>
<evidence type="ECO:0000313" key="2">
    <source>
        <dbReference type="EMBL" id="GAB0184430.1"/>
    </source>
</evidence>
<dbReference type="EMBL" id="BAAFJT010000002">
    <property type="protein sequence ID" value="GAB0184430.1"/>
    <property type="molecule type" value="Genomic_DNA"/>
</dbReference>
<dbReference type="Proteomes" id="UP001623348">
    <property type="component" value="Unassembled WGS sequence"/>
</dbReference>
<organism evidence="2 3">
    <name type="scientific">Grus japonensis</name>
    <name type="common">Japanese crane</name>
    <name type="synonym">Red-crowned crane</name>
    <dbReference type="NCBI Taxonomy" id="30415"/>
    <lineage>
        <taxon>Eukaryota</taxon>
        <taxon>Metazoa</taxon>
        <taxon>Chordata</taxon>
        <taxon>Craniata</taxon>
        <taxon>Vertebrata</taxon>
        <taxon>Euteleostomi</taxon>
        <taxon>Archelosauria</taxon>
        <taxon>Archosauria</taxon>
        <taxon>Dinosauria</taxon>
        <taxon>Saurischia</taxon>
        <taxon>Theropoda</taxon>
        <taxon>Coelurosauria</taxon>
        <taxon>Aves</taxon>
        <taxon>Neognathae</taxon>
        <taxon>Neoaves</taxon>
        <taxon>Gruiformes</taxon>
        <taxon>Gruidae</taxon>
        <taxon>Grus</taxon>
    </lineage>
</organism>
<keyword evidence="3" id="KW-1185">Reference proteome</keyword>
<reference evidence="2 3" key="1">
    <citation type="submission" date="2024-06" db="EMBL/GenBank/DDBJ databases">
        <title>The draft genome of Grus japonensis, version 3.</title>
        <authorList>
            <person name="Nabeshima K."/>
            <person name="Suzuki S."/>
            <person name="Onuma M."/>
        </authorList>
    </citation>
    <scope>NUCLEOTIDE SEQUENCE [LARGE SCALE GENOMIC DNA]</scope>
    <source>
        <strain evidence="2 3">451A</strain>
    </source>
</reference>